<evidence type="ECO:0000313" key="6">
    <source>
        <dbReference type="Proteomes" id="UP000678393"/>
    </source>
</evidence>
<comment type="caution">
    <text evidence="5">The sequence shown here is derived from an EMBL/GenBank/DDBJ whole genome shotgun (WGS) entry which is preliminary data.</text>
</comment>
<keyword evidence="2" id="KW-0106">Calcium</keyword>
<feature type="domain" description="EF-hand" evidence="4">
    <location>
        <begin position="102"/>
        <end position="137"/>
    </location>
</feature>
<dbReference type="EMBL" id="CAJHNH020006612">
    <property type="protein sequence ID" value="CAG5133923.1"/>
    <property type="molecule type" value="Genomic_DNA"/>
</dbReference>
<keyword evidence="3" id="KW-0514">Muscle protein</keyword>
<dbReference type="OrthoDB" id="6111780at2759"/>
<evidence type="ECO:0000256" key="1">
    <source>
        <dbReference type="ARBA" id="ARBA00022737"/>
    </source>
</evidence>
<dbReference type="InterPro" id="IPR011992">
    <property type="entry name" value="EF-hand-dom_pair"/>
</dbReference>
<dbReference type="FunFam" id="1.10.238.10:FF:000001">
    <property type="entry name" value="Calmodulin 1"/>
    <property type="match status" value="1"/>
</dbReference>
<name>A0A8S3ZWD7_9EUPU</name>
<sequence>MSTGPSRKLLEKNKKWLKKAKELGLSQQEFDDINKAFCLFDKDGNGKISHFELREVVKAIGRPMSEADVEDMMANADKDGSGSVEFSEFLSLICREYYAKHNVDKQVRETFRSFDHNGDGVITAREFRLALCKMGQSVSDAQVAEFMRSVDKDGDGVITYEEFVKYVESNM</sequence>
<evidence type="ECO:0000259" key="4">
    <source>
        <dbReference type="PROSITE" id="PS50222"/>
    </source>
</evidence>
<organism evidence="5 6">
    <name type="scientific">Candidula unifasciata</name>
    <dbReference type="NCBI Taxonomy" id="100452"/>
    <lineage>
        <taxon>Eukaryota</taxon>
        <taxon>Metazoa</taxon>
        <taxon>Spiralia</taxon>
        <taxon>Lophotrochozoa</taxon>
        <taxon>Mollusca</taxon>
        <taxon>Gastropoda</taxon>
        <taxon>Heterobranchia</taxon>
        <taxon>Euthyneura</taxon>
        <taxon>Panpulmonata</taxon>
        <taxon>Eupulmonata</taxon>
        <taxon>Stylommatophora</taxon>
        <taxon>Helicina</taxon>
        <taxon>Helicoidea</taxon>
        <taxon>Geomitridae</taxon>
        <taxon>Candidula</taxon>
    </lineage>
</organism>
<dbReference type="Pfam" id="PF13499">
    <property type="entry name" value="EF-hand_7"/>
    <property type="match status" value="2"/>
</dbReference>
<dbReference type="SUPFAM" id="SSF47473">
    <property type="entry name" value="EF-hand"/>
    <property type="match status" value="1"/>
</dbReference>
<dbReference type="Proteomes" id="UP000678393">
    <property type="component" value="Unassembled WGS sequence"/>
</dbReference>
<evidence type="ECO:0000256" key="3">
    <source>
        <dbReference type="ARBA" id="ARBA00023179"/>
    </source>
</evidence>
<feature type="domain" description="EF-hand" evidence="4">
    <location>
        <begin position="64"/>
        <end position="99"/>
    </location>
</feature>
<proteinExistence type="predicted"/>
<protein>
    <recommendedName>
        <fullName evidence="4">EF-hand domain-containing protein</fullName>
    </recommendedName>
</protein>
<evidence type="ECO:0000256" key="2">
    <source>
        <dbReference type="ARBA" id="ARBA00022837"/>
    </source>
</evidence>
<dbReference type="PROSITE" id="PS50222">
    <property type="entry name" value="EF_HAND_2"/>
    <property type="match status" value="4"/>
</dbReference>
<dbReference type="PROSITE" id="PS00018">
    <property type="entry name" value="EF_HAND_1"/>
    <property type="match status" value="4"/>
</dbReference>
<feature type="domain" description="EF-hand" evidence="4">
    <location>
        <begin position="28"/>
        <end position="63"/>
    </location>
</feature>
<accession>A0A8S3ZWD7</accession>
<dbReference type="PRINTS" id="PR00450">
    <property type="entry name" value="RECOVERIN"/>
</dbReference>
<dbReference type="InterPro" id="IPR002048">
    <property type="entry name" value="EF_hand_dom"/>
</dbReference>
<dbReference type="InterPro" id="IPR050230">
    <property type="entry name" value="CALM/Myosin/TropC-like"/>
</dbReference>
<dbReference type="SMART" id="SM00054">
    <property type="entry name" value="EFh"/>
    <property type="match status" value="4"/>
</dbReference>
<feature type="domain" description="EF-hand" evidence="4">
    <location>
        <begin position="138"/>
        <end position="171"/>
    </location>
</feature>
<gene>
    <name evidence="5" type="ORF">CUNI_LOCUS19481</name>
</gene>
<dbReference type="PANTHER" id="PTHR23048">
    <property type="entry name" value="MYOSIN LIGHT CHAIN 1, 3"/>
    <property type="match status" value="1"/>
</dbReference>
<dbReference type="AlphaFoldDB" id="A0A8S3ZWD7"/>
<dbReference type="GO" id="GO:0005509">
    <property type="term" value="F:calcium ion binding"/>
    <property type="evidence" value="ECO:0007669"/>
    <property type="project" value="InterPro"/>
</dbReference>
<evidence type="ECO:0000313" key="5">
    <source>
        <dbReference type="EMBL" id="CAG5133923.1"/>
    </source>
</evidence>
<reference evidence="5" key="1">
    <citation type="submission" date="2021-04" db="EMBL/GenBank/DDBJ databases">
        <authorList>
            <consortium name="Molecular Ecology Group"/>
        </authorList>
    </citation>
    <scope>NUCLEOTIDE SEQUENCE</scope>
</reference>
<dbReference type="InterPro" id="IPR018247">
    <property type="entry name" value="EF_Hand_1_Ca_BS"/>
</dbReference>
<keyword evidence="6" id="KW-1185">Reference proteome</keyword>
<dbReference type="Gene3D" id="1.10.238.10">
    <property type="entry name" value="EF-hand"/>
    <property type="match status" value="2"/>
</dbReference>
<dbReference type="PANTHER" id="PTHR23048:SF59">
    <property type="entry name" value="EF-HAND SUPERFAMILY PROTEIN"/>
    <property type="match status" value="1"/>
</dbReference>
<dbReference type="GO" id="GO:0016460">
    <property type="term" value="C:myosin II complex"/>
    <property type="evidence" value="ECO:0007669"/>
    <property type="project" value="TreeGrafter"/>
</dbReference>
<keyword evidence="1" id="KW-0677">Repeat</keyword>